<dbReference type="CDD" id="cd05387">
    <property type="entry name" value="BY-kinase"/>
    <property type="match status" value="1"/>
</dbReference>
<dbReference type="PANTHER" id="PTHR32309:SF13">
    <property type="entry name" value="FERRIC ENTEROBACTIN TRANSPORT PROTEIN FEPE"/>
    <property type="match status" value="1"/>
</dbReference>
<evidence type="ECO:0000256" key="7">
    <source>
        <dbReference type="ARBA" id="ARBA00023137"/>
    </source>
</evidence>
<evidence type="ECO:0000256" key="8">
    <source>
        <dbReference type="ARBA" id="ARBA00051245"/>
    </source>
</evidence>
<evidence type="ECO:0000256" key="3">
    <source>
        <dbReference type="ARBA" id="ARBA00022679"/>
    </source>
</evidence>
<dbReference type="EMBL" id="JACRWH010000057">
    <property type="protein sequence ID" value="MBC6013104.1"/>
    <property type="molecule type" value="Genomic_DNA"/>
</dbReference>
<dbReference type="GO" id="GO:0016301">
    <property type="term" value="F:kinase activity"/>
    <property type="evidence" value="ECO:0007669"/>
    <property type="project" value="UniProtKB-KW"/>
</dbReference>
<dbReference type="Proteomes" id="UP000649075">
    <property type="component" value="Unassembled WGS sequence"/>
</dbReference>
<accession>A0ABR7KKP8</accession>
<gene>
    <name evidence="10" type="ORF">H8911_10370</name>
</gene>
<comment type="similarity">
    <text evidence="1">Belongs to the CpsD/CapB family.</text>
</comment>
<keyword evidence="7" id="KW-0829">Tyrosine-protein kinase</keyword>
<dbReference type="SUPFAM" id="SSF52540">
    <property type="entry name" value="P-loop containing nucleoside triphosphate hydrolases"/>
    <property type="match status" value="1"/>
</dbReference>
<dbReference type="RefSeq" id="WP_186999606.1">
    <property type="nucleotide sequence ID" value="NZ_JACRWH010000057.1"/>
</dbReference>
<dbReference type="PANTHER" id="PTHR32309">
    <property type="entry name" value="TYROSINE-PROTEIN KINASE"/>
    <property type="match status" value="1"/>
</dbReference>
<dbReference type="NCBIfam" id="TIGR01007">
    <property type="entry name" value="eps_fam"/>
    <property type="match status" value="1"/>
</dbReference>
<evidence type="ECO:0000256" key="1">
    <source>
        <dbReference type="ARBA" id="ARBA00007316"/>
    </source>
</evidence>
<evidence type="ECO:0000256" key="4">
    <source>
        <dbReference type="ARBA" id="ARBA00022741"/>
    </source>
</evidence>
<comment type="caution">
    <text evidence="10">The sequence shown here is derived from an EMBL/GenBank/DDBJ whole genome shotgun (WGS) entry which is preliminary data.</text>
</comment>
<evidence type="ECO:0000256" key="6">
    <source>
        <dbReference type="ARBA" id="ARBA00022840"/>
    </source>
</evidence>
<dbReference type="InterPro" id="IPR025669">
    <property type="entry name" value="AAA_dom"/>
</dbReference>
<evidence type="ECO:0000259" key="9">
    <source>
        <dbReference type="Pfam" id="PF13614"/>
    </source>
</evidence>
<sequence>MARKKRNQFDVDEIYRGLRTNIEFSQMDDAIQVINVVSTIPNEGKSTVACNLARIMAAKYKNVLLIDCDLRNASVHKTLQISNRSGLTNIISEFREGTSIQSYEGVQNVQYDGGYTLSVITAGHRVPNPSEVLGSKRLAKFLNQARQEFGYIIIDCPPVAVASDAIPLCNVSDGVLYVVDSKTSDKRKVKAAINDVERNGGHVMGVVLNKVESASDSNYGYGYGYGYGGEDNGKKKKKK</sequence>
<feature type="domain" description="AAA" evidence="9">
    <location>
        <begin position="43"/>
        <end position="182"/>
    </location>
</feature>
<keyword evidence="11" id="KW-1185">Reference proteome</keyword>
<keyword evidence="6" id="KW-0067">ATP-binding</keyword>
<organism evidence="10 11">
    <name type="scientific">Holdemanella hominis</name>
    <dbReference type="NCBI Taxonomy" id="2764327"/>
    <lineage>
        <taxon>Bacteria</taxon>
        <taxon>Bacillati</taxon>
        <taxon>Bacillota</taxon>
        <taxon>Erysipelotrichia</taxon>
        <taxon>Erysipelotrichales</taxon>
        <taxon>Erysipelotrichaceae</taxon>
        <taxon>Holdemanella</taxon>
    </lineage>
</organism>
<evidence type="ECO:0000256" key="5">
    <source>
        <dbReference type="ARBA" id="ARBA00022777"/>
    </source>
</evidence>
<evidence type="ECO:0000256" key="2">
    <source>
        <dbReference type="ARBA" id="ARBA00011903"/>
    </source>
</evidence>
<dbReference type="InterPro" id="IPR027417">
    <property type="entry name" value="P-loop_NTPase"/>
</dbReference>
<keyword evidence="5 10" id="KW-0418">Kinase</keyword>
<reference evidence="10 11" key="1">
    <citation type="submission" date="2020-08" db="EMBL/GenBank/DDBJ databases">
        <authorList>
            <person name="Liu C."/>
            <person name="Sun Q."/>
        </authorList>
    </citation>
    <scope>NUCLEOTIDE SEQUENCE [LARGE SCALE GENOMIC DNA]</scope>
    <source>
        <strain evidence="10 11">L34</strain>
    </source>
</reference>
<dbReference type="InterPro" id="IPR005702">
    <property type="entry name" value="Wzc-like_C"/>
</dbReference>
<keyword evidence="4" id="KW-0547">Nucleotide-binding</keyword>
<comment type="catalytic activity">
    <reaction evidence="8">
        <text>L-tyrosyl-[protein] + ATP = O-phospho-L-tyrosyl-[protein] + ADP + H(+)</text>
        <dbReference type="Rhea" id="RHEA:10596"/>
        <dbReference type="Rhea" id="RHEA-COMP:10136"/>
        <dbReference type="Rhea" id="RHEA-COMP:20101"/>
        <dbReference type="ChEBI" id="CHEBI:15378"/>
        <dbReference type="ChEBI" id="CHEBI:30616"/>
        <dbReference type="ChEBI" id="CHEBI:46858"/>
        <dbReference type="ChEBI" id="CHEBI:61978"/>
        <dbReference type="ChEBI" id="CHEBI:456216"/>
        <dbReference type="EC" id="2.7.10.2"/>
    </reaction>
</comment>
<dbReference type="EC" id="2.7.10.2" evidence="2"/>
<proteinExistence type="inferred from homology"/>
<keyword evidence="3" id="KW-0808">Transferase</keyword>
<evidence type="ECO:0000313" key="10">
    <source>
        <dbReference type="EMBL" id="MBC6013104.1"/>
    </source>
</evidence>
<dbReference type="InterPro" id="IPR050445">
    <property type="entry name" value="Bact_polysacc_biosynth/exp"/>
</dbReference>
<name>A0ABR7KKP8_9FIRM</name>
<dbReference type="Pfam" id="PF13614">
    <property type="entry name" value="AAA_31"/>
    <property type="match status" value="1"/>
</dbReference>
<protein>
    <recommendedName>
        <fullName evidence="2">non-specific protein-tyrosine kinase</fullName>
        <ecNumber evidence="2">2.7.10.2</ecNumber>
    </recommendedName>
</protein>
<evidence type="ECO:0000313" key="11">
    <source>
        <dbReference type="Proteomes" id="UP000649075"/>
    </source>
</evidence>
<dbReference type="Gene3D" id="3.40.50.300">
    <property type="entry name" value="P-loop containing nucleotide triphosphate hydrolases"/>
    <property type="match status" value="1"/>
</dbReference>